<dbReference type="InterPro" id="IPR028896">
    <property type="entry name" value="GcvT/YgfZ/DmdA"/>
</dbReference>
<dbReference type="HOGENOM" id="CLU_007884_10_2_10"/>
<feature type="domain" description="Aminomethyltransferase C-terminal" evidence="10">
    <location>
        <begin position="288"/>
        <end position="367"/>
    </location>
</feature>
<dbReference type="NCBIfam" id="TIGR00528">
    <property type="entry name" value="gcvT"/>
    <property type="match status" value="1"/>
</dbReference>
<dbReference type="PATRIC" id="fig|1379870.5.peg.5172"/>
<evidence type="ECO:0000256" key="3">
    <source>
        <dbReference type="ARBA" id="ARBA00022576"/>
    </source>
</evidence>
<dbReference type="InterPro" id="IPR006223">
    <property type="entry name" value="GcvT"/>
</dbReference>
<reference evidence="11 12" key="1">
    <citation type="journal article" date="2014" name="Curr. Microbiol.">
        <title>Spirosoma radiotolerans sp. nov., a gamma-radiation-resistant bacterium isolated from gamma ray-irradiated soil.</title>
        <authorList>
            <person name="Lee J.J."/>
            <person name="Srinivasan S."/>
            <person name="Lim S."/>
            <person name="Joe M."/>
            <person name="Im S."/>
            <person name="Bae S.I."/>
            <person name="Park K.R."/>
            <person name="Han J.H."/>
            <person name="Park S.H."/>
            <person name="Joo B.M."/>
            <person name="Park S.J."/>
            <person name="Kim M.K."/>
        </authorList>
    </citation>
    <scope>NUCLEOTIDE SEQUENCE [LARGE SCALE GENOMIC DNA]</scope>
    <source>
        <strain evidence="11 12">DG5A</strain>
    </source>
</reference>
<dbReference type="RefSeq" id="WP_046577361.1">
    <property type="nucleotide sequence ID" value="NZ_CP010429.1"/>
</dbReference>
<evidence type="ECO:0000259" key="9">
    <source>
        <dbReference type="Pfam" id="PF01571"/>
    </source>
</evidence>
<dbReference type="PIRSF" id="PIRSF006487">
    <property type="entry name" value="GcvT"/>
    <property type="match status" value="1"/>
</dbReference>
<comment type="catalytic activity">
    <reaction evidence="6 7">
        <text>N(6)-[(R)-S(8)-aminomethyldihydrolipoyl]-L-lysyl-[protein] + (6S)-5,6,7,8-tetrahydrofolate = N(6)-[(R)-dihydrolipoyl]-L-lysyl-[protein] + (6R)-5,10-methylene-5,6,7,8-tetrahydrofolate + NH4(+)</text>
        <dbReference type="Rhea" id="RHEA:16945"/>
        <dbReference type="Rhea" id="RHEA-COMP:10475"/>
        <dbReference type="Rhea" id="RHEA-COMP:10492"/>
        <dbReference type="ChEBI" id="CHEBI:15636"/>
        <dbReference type="ChEBI" id="CHEBI:28938"/>
        <dbReference type="ChEBI" id="CHEBI:57453"/>
        <dbReference type="ChEBI" id="CHEBI:83100"/>
        <dbReference type="ChEBI" id="CHEBI:83143"/>
        <dbReference type="EC" id="2.1.2.10"/>
    </reaction>
</comment>
<keyword evidence="12" id="KW-1185">Reference proteome</keyword>
<dbReference type="FunFam" id="3.30.70.1400:FF:000001">
    <property type="entry name" value="Aminomethyltransferase"/>
    <property type="match status" value="1"/>
</dbReference>
<dbReference type="Proteomes" id="UP000033054">
    <property type="component" value="Chromosome"/>
</dbReference>
<dbReference type="PANTHER" id="PTHR43757">
    <property type="entry name" value="AMINOMETHYLTRANSFERASE"/>
    <property type="match status" value="1"/>
</dbReference>
<comment type="subunit">
    <text evidence="7">The glycine cleavage system is composed of four proteins: P, T, L and H.</text>
</comment>
<proteinExistence type="inferred from homology"/>
<dbReference type="GO" id="GO:0019464">
    <property type="term" value="P:glycine decarboxylation via glycine cleavage system"/>
    <property type="evidence" value="ECO:0007669"/>
    <property type="project" value="UniProtKB-UniRule"/>
</dbReference>
<dbReference type="FunFam" id="2.40.30.110:FF:000003">
    <property type="entry name" value="Aminomethyltransferase"/>
    <property type="match status" value="1"/>
</dbReference>
<gene>
    <name evidence="7" type="primary">gcvT</name>
    <name evidence="11" type="ORF">SD10_23915</name>
</gene>
<dbReference type="Gene3D" id="3.30.1360.120">
    <property type="entry name" value="Probable tRNA modification gtpase trme, domain 1"/>
    <property type="match status" value="1"/>
</dbReference>
<dbReference type="Pfam" id="PF01571">
    <property type="entry name" value="GCV_T"/>
    <property type="match status" value="1"/>
</dbReference>
<dbReference type="InterPro" id="IPR022903">
    <property type="entry name" value="GcvT_bac"/>
</dbReference>
<keyword evidence="3 7" id="KW-0032">Aminotransferase</keyword>
<name>A0A0E3ZZP3_9BACT</name>
<dbReference type="Pfam" id="PF08669">
    <property type="entry name" value="GCV_T_C"/>
    <property type="match status" value="1"/>
</dbReference>
<protein>
    <recommendedName>
        <fullName evidence="2 7">Aminomethyltransferase</fullName>
        <ecNumber evidence="2 7">2.1.2.10</ecNumber>
    </recommendedName>
    <alternativeName>
        <fullName evidence="5 7">Glycine cleavage system T protein</fullName>
    </alternativeName>
</protein>
<dbReference type="NCBIfam" id="NF001567">
    <property type="entry name" value="PRK00389.1"/>
    <property type="match status" value="1"/>
</dbReference>
<evidence type="ECO:0000256" key="6">
    <source>
        <dbReference type="ARBA" id="ARBA00047665"/>
    </source>
</evidence>
<evidence type="ECO:0000256" key="7">
    <source>
        <dbReference type="HAMAP-Rule" id="MF_00259"/>
    </source>
</evidence>
<feature type="domain" description="GCVT N-terminal" evidence="9">
    <location>
        <begin position="8"/>
        <end position="269"/>
    </location>
</feature>
<dbReference type="HAMAP" id="MF_00259">
    <property type="entry name" value="GcvT"/>
    <property type="match status" value="1"/>
</dbReference>
<organism evidence="11 12">
    <name type="scientific">Spirosoma radiotolerans</name>
    <dbReference type="NCBI Taxonomy" id="1379870"/>
    <lineage>
        <taxon>Bacteria</taxon>
        <taxon>Pseudomonadati</taxon>
        <taxon>Bacteroidota</taxon>
        <taxon>Cytophagia</taxon>
        <taxon>Cytophagales</taxon>
        <taxon>Cytophagaceae</taxon>
        <taxon>Spirosoma</taxon>
    </lineage>
</organism>
<dbReference type="Gene3D" id="2.40.30.110">
    <property type="entry name" value="Aminomethyltransferase beta-barrel domains"/>
    <property type="match status" value="1"/>
</dbReference>
<accession>A0A0E3ZZP3</accession>
<evidence type="ECO:0000259" key="10">
    <source>
        <dbReference type="Pfam" id="PF08669"/>
    </source>
</evidence>
<evidence type="ECO:0000313" key="11">
    <source>
        <dbReference type="EMBL" id="AKD57483.1"/>
    </source>
</evidence>
<dbReference type="InterPro" id="IPR029043">
    <property type="entry name" value="GcvT/YgfZ_C"/>
</dbReference>
<dbReference type="PANTHER" id="PTHR43757:SF2">
    <property type="entry name" value="AMINOMETHYLTRANSFERASE, MITOCHONDRIAL"/>
    <property type="match status" value="1"/>
</dbReference>
<dbReference type="EC" id="2.1.2.10" evidence="2 7"/>
<keyword evidence="4 7" id="KW-0808">Transferase</keyword>
<dbReference type="InterPro" id="IPR006222">
    <property type="entry name" value="GCVT_N"/>
</dbReference>
<dbReference type="SUPFAM" id="SSF101790">
    <property type="entry name" value="Aminomethyltransferase beta-barrel domain"/>
    <property type="match status" value="1"/>
</dbReference>
<feature type="binding site" evidence="8">
    <location>
        <position position="203"/>
    </location>
    <ligand>
        <name>substrate</name>
    </ligand>
</feature>
<dbReference type="GO" id="GO:0008483">
    <property type="term" value="F:transaminase activity"/>
    <property type="evidence" value="ECO:0007669"/>
    <property type="project" value="UniProtKB-KW"/>
</dbReference>
<dbReference type="InterPro" id="IPR013977">
    <property type="entry name" value="GcvT_C"/>
</dbReference>
<dbReference type="GO" id="GO:0005829">
    <property type="term" value="C:cytosol"/>
    <property type="evidence" value="ECO:0007669"/>
    <property type="project" value="TreeGrafter"/>
</dbReference>
<evidence type="ECO:0000256" key="5">
    <source>
        <dbReference type="ARBA" id="ARBA00031395"/>
    </source>
</evidence>
<comment type="function">
    <text evidence="7">The glycine cleavage system catalyzes the degradation of glycine.</text>
</comment>
<evidence type="ECO:0000256" key="2">
    <source>
        <dbReference type="ARBA" id="ARBA00012616"/>
    </source>
</evidence>
<dbReference type="GO" id="GO:0005960">
    <property type="term" value="C:glycine cleavage complex"/>
    <property type="evidence" value="ECO:0007669"/>
    <property type="project" value="InterPro"/>
</dbReference>
<evidence type="ECO:0000256" key="8">
    <source>
        <dbReference type="PIRSR" id="PIRSR006487-1"/>
    </source>
</evidence>
<dbReference type="SUPFAM" id="SSF103025">
    <property type="entry name" value="Folate-binding domain"/>
    <property type="match status" value="1"/>
</dbReference>
<dbReference type="Gene3D" id="4.10.1250.10">
    <property type="entry name" value="Aminomethyltransferase fragment"/>
    <property type="match status" value="1"/>
</dbReference>
<evidence type="ECO:0000256" key="4">
    <source>
        <dbReference type="ARBA" id="ARBA00022679"/>
    </source>
</evidence>
<dbReference type="GO" id="GO:0004047">
    <property type="term" value="F:aminomethyltransferase activity"/>
    <property type="evidence" value="ECO:0007669"/>
    <property type="project" value="UniProtKB-UniRule"/>
</dbReference>
<evidence type="ECO:0000313" key="12">
    <source>
        <dbReference type="Proteomes" id="UP000033054"/>
    </source>
</evidence>
<dbReference type="AlphaFoldDB" id="A0A0E3ZZP3"/>
<dbReference type="OrthoDB" id="9774591at2"/>
<dbReference type="STRING" id="1379870.SD10_23915"/>
<dbReference type="EMBL" id="CP010429">
    <property type="protein sequence ID" value="AKD57483.1"/>
    <property type="molecule type" value="Genomic_DNA"/>
</dbReference>
<comment type="similarity">
    <text evidence="1 7">Belongs to the GcvT family.</text>
</comment>
<evidence type="ECO:0000256" key="1">
    <source>
        <dbReference type="ARBA" id="ARBA00008609"/>
    </source>
</evidence>
<dbReference type="InterPro" id="IPR027266">
    <property type="entry name" value="TrmE/GcvT-like"/>
</dbReference>
<dbReference type="Gene3D" id="3.30.70.1400">
    <property type="entry name" value="Aminomethyltransferase beta-barrel domains"/>
    <property type="match status" value="1"/>
</dbReference>
<sequence length="368" mass="40209">MSLKQVPLHHIHQQLGAKIVPFAGFEMPVRYSSDLDEHNTVRNGVGIFDVSHMGEFILKGEGALALIQRVSANDASILFDGKVQYSYLPNGRGGIVDDLLVYRIGELEYMLVVNASNIEKDWNWISQYAPDYDQAGAPLTIVNVSDDMCLFAVQGPLAAKALQSLTNVDLDSMEYYTFEKTDFAGYANVIVSATGYTGAGGFEIYVSNHQAEGVWHAIMQAGAPFGIKPIGLGARDTLRLEMGYNLYGNDITDETSPIEAGLGWVTKFTHDFIDADLLKEQKQQGVPRKLVGFELLERGVPRGHYELADATGAVIGEVTSGTQSPTLGKGVGLGYIQTAFSKPGSEIFVRVRDRLLKAQVIKPPFVKK</sequence>
<dbReference type="KEGG" id="srd:SD10_23915"/>